<dbReference type="OMA" id="RRADRYM"/>
<feature type="compositionally biased region" description="Basic and acidic residues" evidence="1">
    <location>
        <begin position="83"/>
        <end position="103"/>
    </location>
</feature>
<feature type="compositionally biased region" description="Pro residues" evidence="1">
    <location>
        <begin position="532"/>
        <end position="541"/>
    </location>
</feature>
<dbReference type="EMBL" id="DS027049">
    <property type="protein sequence ID" value="EAW13004.1"/>
    <property type="molecule type" value="Genomic_DNA"/>
</dbReference>
<feature type="compositionally biased region" description="Polar residues" evidence="1">
    <location>
        <begin position="510"/>
        <end position="531"/>
    </location>
</feature>
<feature type="compositionally biased region" description="Basic and acidic residues" evidence="1">
    <location>
        <begin position="319"/>
        <end position="344"/>
    </location>
</feature>
<feature type="compositionally biased region" description="Polar residues" evidence="1">
    <location>
        <begin position="480"/>
        <end position="491"/>
    </location>
</feature>
<feature type="region of interest" description="Disordered" evidence="1">
    <location>
        <begin position="656"/>
        <end position="737"/>
    </location>
</feature>
<feature type="compositionally biased region" description="Low complexity" evidence="1">
    <location>
        <begin position="432"/>
        <end position="446"/>
    </location>
</feature>
<feature type="compositionally biased region" description="Low complexity" evidence="1">
    <location>
        <begin position="200"/>
        <end position="216"/>
    </location>
</feature>
<feature type="compositionally biased region" description="Polar residues" evidence="1">
    <location>
        <begin position="700"/>
        <end position="709"/>
    </location>
</feature>
<dbReference type="OrthoDB" id="4152802at2759"/>
<proteinExistence type="predicted"/>
<feature type="compositionally biased region" description="Basic residues" evidence="1">
    <location>
        <begin position="496"/>
        <end position="505"/>
    </location>
</feature>
<feature type="compositionally biased region" description="Basic residues" evidence="1">
    <location>
        <begin position="42"/>
        <end position="57"/>
    </location>
</feature>
<feature type="compositionally biased region" description="Basic and acidic residues" evidence="1">
    <location>
        <begin position="674"/>
        <end position="699"/>
    </location>
</feature>
<dbReference type="Proteomes" id="UP000006701">
    <property type="component" value="Unassembled WGS sequence"/>
</dbReference>
<dbReference type="RefSeq" id="XP_001274430.1">
    <property type="nucleotide sequence ID" value="XM_001274429.1"/>
</dbReference>
<feature type="region of interest" description="Disordered" evidence="1">
    <location>
        <begin position="177"/>
        <end position="216"/>
    </location>
</feature>
<gene>
    <name evidence="2" type="ORF">ACLA_014410</name>
</gene>
<name>A1CB86_ASPCL</name>
<feature type="compositionally biased region" description="Basic and acidic residues" evidence="1">
    <location>
        <begin position="773"/>
        <end position="783"/>
    </location>
</feature>
<accession>A1CB86</accession>
<evidence type="ECO:0000313" key="2">
    <source>
        <dbReference type="EMBL" id="EAW13004.1"/>
    </source>
</evidence>
<feature type="region of interest" description="Disordered" evidence="1">
    <location>
        <begin position="414"/>
        <end position="631"/>
    </location>
</feature>
<evidence type="ECO:0000313" key="3">
    <source>
        <dbReference type="Proteomes" id="UP000006701"/>
    </source>
</evidence>
<evidence type="ECO:0000256" key="1">
    <source>
        <dbReference type="SAM" id="MobiDB-lite"/>
    </source>
</evidence>
<feature type="region of interest" description="Disordered" evidence="1">
    <location>
        <begin position="766"/>
        <end position="792"/>
    </location>
</feature>
<organism evidence="2 3">
    <name type="scientific">Aspergillus clavatus (strain ATCC 1007 / CBS 513.65 / DSM 816 / NCTC 3887 / NRRL 1 / QM 1276 / 107)</name>
    <dbReference type="NCBI Taxonomy" id="344612"/>
    <lineage>
        <taxon>Eukaryota</taxon>
        <taxon>Fungi</taxon>
        <taxon>Dikarya</taxon>
        <taxon>Ascomycota</taxon>
        <taxon>Pezizomycotina</taxon>
        <taxon>Eurotiomycetes</taxon>
        <taxon>Eurotiomycetidae</taxon>
        <taxon>Eurotiales</taxon>
        <taxon>Aspergillaceae</taxon>
        <taxon>Aspergillus</taxon>
        <taxon>Aspergillus subgen. Fumigati</taxon>
    </lineage>
</organism>
<dbReference type="GeneID" id="4706210"/>
<feature type="compositionally biased region" description="Basic and acidic residues" evidence="1">
    <location>
        <begin position="470"/>
        <end position="479"/>
    </location>
</feature>
<feature type="region of interest" description="Disordered" evidence="1">
    <location>
        <begin position="31"/>
        <end position="130"/>
    </location>
</feature>
<sequence length="792" mass="89263">MAIWPFGRRNKRHTIQIGASDAVDVQAYDAETSFDDAQIGRKPSRKYSKRQKNRHSQHVQNPPAAFEDGTSQPVTEPYSQPTLHHEPAYSIKRSRDMGSRAERGVGPYNSQPSVGHAQQPLSRNGSMLKSKRLDIGPMVLKEKLSKRKAYEIAREQEIRLMVSSPIDIPRRSTTLPAERFSIETRRAPRAPSRRSDRQLSDLSLPVRDSAASSVSEGSESYTFKVNSFAAWTPRPIIRYVEAPRISTARSQKSAEVTNGKENVLNVSLSDESLNSKQRVDTLADSLNASALRELLERDRRRKEKQKLEEQERMRRRLQRRAERQRMEEEKENADQAHQVEDRSGPDTIRGQPTGDKHVESAFTDNNASKNDETKIFLSGDTQSGSWLRDASKERSRYTSLESVHVVNNLDDSSLRRHKLNERPSFTPSQDMGLSHTTLSPSHSPSGRGLGSPTSSQVYGLTRESMSDVSRTIESERRLSDNSSTRGNTLTSLFRRGSSRLKRRYRERFQDQASEPPNMSNESFFKVSTQSSGPPPYVPPKPFLRSGTIKRSHSKFTEHFGDEPLSPPDSRLQSPDIPEEEILDQVGAEKDKPDLNEESQYPILGSESDLQDTAKIPHRSWGGDSLESDVDNVPLSQSLASIDSEGSWMSGQFLRRISQRKSNPIRHNVSFSQADGERADSPRGDENPQREPCVRFDSYRDSTSGPSQSVAREEDEKETTMAGAPPQDETWHSELAKRPIVVNPTIRPKSTEGLLLRSIQSLSRISADEEVSPIEEHPSEHQYADHGNYGRAY</sequence>
<dbReference type="AlphaFoldDB" id="A1CB86"/>
<protein>
    <submittedName>
        <fullName evidence="2">Uncharacterized protein</fullName>
    </submittedName>
</protein>
<feature type="compositionally biased region" description="Polar residues" evidence="1">
    <location>
        <begin position="69"/>
        <end position="82"/>
    </location>
</feature>
<dbReference type="eggNOG" id="ENOG502S7JR">
    <property type="taxonomic scope" value="Eukaryota"/>
</dbReference>
<dbReference type="VEuPathDB" id="FungiDB:ACLA_014410"/>
<dbReference type="KEGG" id="act:ACLA_014410"/>
<feature type="region of interest" description="Disordered" evidence="1">
    <location>
        <begin position="300"/>
        <end position="367"/>
    </location>
</feature>
<dbReference type="HOGENOM" id="CLU_010101_1_0_1"/>
<reference evidence="2 3" key="1">
    <citation type="journal article" date="2008" name="PLoS Genet.">
        <title>Genomic islands in the pathogenic filamentous fungus Aspergillus fumigatus.</title>
        <authorList>
            <person name="Fedorova N.D."/>
            <person name="Khaldi N."/>
            <person name="Joardar V.S."/>
            <person name="Maiti R."/>
            <person name="Amedeo P."/>
            <person name="Anderson M.J."/>
            <person name="Crabtree J."/>
            <person name="Silva J.C."/>
            <person name="Badger J.H."/>
            <person name="Albarraq A."/>
            <person name="Angiuoli S."/>
            <person name="Bussey H."/>
            <person name="Bowyer P."/>
            <person name="Cotty P.J."/>
            <person name="Dyer P.S."/>
            <person name="Egan A."/>
            <person name="Galens K."/>
            <person name="Fraser-Liggett C.M."/>
            <person name="Haas B.J."/>
            <person name="Inman J.M."/>
            <person name="Kent R."/>
            <person name="Lemieux S."/>
            <person name="Malavazi I."/>
            <person name="Orvis J."/>
            <person name="Roemer T."/>
            <person name="Ronning C.M."/>
            <person name="Sundaram J.P."/>
            <person name="Sutton G."/>
            <person name="Turner G."/>
            <person name="Venter J.C."/>
            <person name="White O.R."/>
            <person name="Whitty B.R."/>
            <person name="Youngman P."/>
            <person name="Wolfe K.H."/>
            <person name="Goldman G.H."/>
            <person name="Wortman J.R."/>
            <person name="Jiang B."/>
            <person name="Denning D.W."/>
            <person name="Nierman W.C."/>
        </authorList>
    </citation>
    <scope>NUCLEOTIDE SEQUENCE [LARGE SCALE GENOMIC DNA]</scope>
    <source>
        <strain evidence="3">ATCC 1007 / CBS 513.65 / DSM 816 / NCTC 3887 / NRRL 1</strain>
    </source>
</reference>
<keyword evidence="3" id="KW-1185">Reference proteome</keyword>